<proteinExistence type="predicted"/>
<dbReference type="PROSITE" id="PS51462">
    <property type="entry name" value="NUDIX"/>
    <property type="match status" value="1"/>
</dbReference>
<evidence type="ECO:0000256" key="2">
    <source>
        <dbReference type="ARBA" id="ARBA00001946"/>
    </source>
</evidence>
<dbReference type="SUPFAM" id="SSF55811">
    <property type="entry name" value="Nudix"/>
    <property type="match status" value="1"/>
</dbReference>
<comment type="cofactor">
    <cofactor evidence="2">
        <name>Mg(2+)</name>
        <dbReference type="ChEBI" id="CHEBI:18420"/>
    </cofactor>
</comment>
<feature type="domain" description="Nudix hydrolase" evidence="7">
    <location>
        <begin position="17"/>
        <end position="204"/>
    </location>
</feature>
<evidence type="ECO:0000313" key="9">
    <source>
        <dbReference type="Proteomes" id="UP000605099"/>
    </source>
</evidence>
<keyword evidence="5" id="KW-0460">Magnesium</keyword>
<comment type="cofactor">
    <cofactor evidence="1">
        <name>Mn(2+)</name>
        <dbReference type="ChEBI" id="CHEBI:29035"/>
    </cofactor>
</comment>
<dbReference type="PANTHER" id="PTHR12318:SF0">
    <property type="entry name" value="ACYL-COENZYME A DIPHOSPHATASE NUDT19"/>
    <property type="match status" value="1"/>
</dbReference>
<dbReference type="Proteomes" id="UP000605099">
    <property type="component" value="Unassembled WGS sequence"/>
</dbReference>
<comment type="caution">
    <text evidence="8">The sequence shown here is derived from an EMBL/GenBank/DDBJ whole genome shotgun (WGS) entry which is preliminary data.</text>
</comment>
<keyword evidence="6" id="KW-0464">Manganese</keyword>
<protein>
    <submittedName>
        <fullName evidence="8">NUDIX hydrolase</fullName>
    </submittedName>
</protein>
<dbReference type="PANTHER" id="PTHR12318">
    <property type="entry name" value="TESTOSTERONE-REGULATED PROTEIN RP2"/>
    <property type="match status" value="1"/>
</dbReference>
<evidence type="ECO:0000256" key="3">
    <source>
        <dbReference type="ARBA" id="ARBA00022723"/>
    </source>
</evidence>
<organism evidence="8 9">
    <name type="scientific">Novosphingobium indicum</name>
    <dbReference type="NCBI Taxonomy" id="462949"/>
    <lineage>
        <taxon>Bacteria</taxon>
        <taxon>Pseudomonadati</taxon>
        <taxon>Pseudomonadota</taxon>
        <taxon>Alphaproteobacteria</taxon>
        <taxon>Sphingomonadales</taxon>
        <taxon>Sphingomonadaceae</taxon>
        <taxon>Novosphingobium</taxon>
    </lineage>
</organism>
<evidence type="ECO:0000256" key="6">
    <source>
        <dbReference type="ARBA" id="ARBA00023211"/>
    </source>
</evidence>
<keyword evidence="4 8" id="KW-0378">Hydrolase</keyword>
<dbReference type="Gene3D" id="3.90.79.10">
    <property type="entry name" value="Nucleoside Triphosphate Pyrophosphohydrolase"/>
    <property type="match status" value="1"/>
</dbReference>
<keyword evidence="3" id="KW-0479">Metal-binding</keyword>
<reference evidence="9" key="1">
    <citation type="journal article" date="2019" name="Int. J. Syst. Evol. Microbiol.">
        <title>The Global Catalogue of Microorganisms (GCM) 10K type strain sequencing project: providing services to taxonomists for standard genome sequencing and annotation.</title>
        <authorList>
            <consortium name="The Broad Institute Genomics Platform"/>
            <consortium name="The Broad Institute Genome Sequencing Center for Infectious Disease"/>
            <person name="Wu L."/>
            <person name="Ma J."/>
        </authorList>
    </citation>
    <scope>NUCLEOTIDE SEQUENCE [LARGE SCALE GENOMIC DNA]</scope>
    <source>
        <strain evidence="9">CGMCC 1.6784</strain>
    </source>
</reference>
<name>A0ABQ2JMF5_9SPHN</name>
<dbReference type="GO" id="GO:0016787">
    <property type="term" value="F:hydrolase activity"/>
    <property type="evidence" value="ECO:0007669"/>
    <property type="project" value="UniProtKB-KW"/>
</dbReference>
<keyword evidence="9" id="KW-1185">Reference proteome</keyword>
<accession>A0ABQ2JMF5</accession>
<evidence type="ECO:0000313" key="8">
    <source>
        <dbReference type="EMBL" id="GGN51595.1"/>
    </source>
</evidence>
<evidence type="ECO:0000259" key="7">
    <source>
        <dbReference type="PROSITE" id="PS51462"/>
    </source>
</evidence>
<evidence type="ECO:0000256" key="1">
    <source>
        <dbReference type="ARBA" id="ARBA00001936"/>
    </source>
</evidence>
<dbReference type="RefSeq" id="WP_188819955.1">
    <property type="nucleotide sequence ID" value="NZ_BMLK01000010.1"/>
</dbReference>
<sequence>MPLTAPSHLPMPPEAPAVVPAATVVIFRHAADGGAPELLMVQRSREMRFAGGAAVFPGGRVDHADRELARKLMPDEAEEIAAARIAGIRETLEETGLVIATRAPVSAAEAATARDMLLETGKLAPVLDHYGWELEPEALTLYAHWCPLWDKAFDTRFFVTDLGTGSVDITVDATENTRLFWASAAEALAMAERGEISVIFPTHRNLERLAQFASYEDALANIAAHPVSRVHPGTEEREDGEWIVIPDGHGYPVLGQCKTTARRG</sequence>
<dbReference type="InterPro" id="IPR039121">
    <property type="entry name" value="NUDT19"/>
</dbReference>
<dbReference type="InterPro" id="IPR000086">
    <property type="entry name" value="NUDIX_hydrolase_dom"/>
</dbReference>
<gene>
    <name evidence="8" type="ORF">GCM10011349_24290</name>
</gene>
<evidence type="ECO:0000256" key="4">
    <source>
        <dbReference type="ARBA" id="ARBA00022801"/>
    </source>
</evidence>
<dbReference type="EMBL" id="BMLK01000010">
    <property type="protein sequence ID" value="GGN51595.1"/>
    <property type="molecule type" value="Genomic_DNA"/>
</dbReference>
<evidence type="ECO:0000256" key="5">
    <source>
        <dbReference type="ARBA" id="ARBA00022842"/>
    </source>
</evidence>
<dbReference type="InterPro" id="IPR015797">
    <property type="entry name" value="NUDIX_hydrolase-like_dom_sf"/>
</dbReference>